<accession>A0A1A6C3W9</accession>
<dbReference type="RefSeq" id="WP_052064378.1">
    <property type="nucleotide sequence ID" value="NZ_JQSG02000003.1"/>
</dbReference>
<name>A0A1A6C3W9_9GAMM</name>
<dbReference type="OrthoDB" id="9815592at2"/>
<organism evidence="1 2">
    <name type="scientific">Acidihalobacter prosperus</name>
    <dbReference type="NCBI Taxonomy" id="160660"/>
    <lineage>
        <taxon>Bacteria</taxon>
        <taxon>Pseudomonadati</taxon>
        <taxon>Pseudomonadota</taxon>
        <taxon>Gammaproteobacteria</taxon>
        <taxon>Chromatiales</taxon>
        <taxon>Ectothiorhodospiraceae</taxon>
        <taxon>Acidihalobacter</taxon>
    </lineage>
</organism>
<proteinExistence type="predicted"/>
<evidence type="ECO:0000313" key="2">
    <source>
        <dbReference type="Proteomes" id="UP000029273"/>
    </source>
</evidence>
<dbReference type="EMBL" id="JQSG02000003">
    <property type="protein sequence ID" value="OBS09262.1"/>
    <property type="molecule type" value="Genomic_DNA"/>
</dbReference>
<protein>
    <submittedName>
        <fullName evidence="1">Uncharacterized protein</fullName>
    </submittedName>
</protein>
<dbReference type="Gene3D" id="2.160.10.10">
    <property type="entry name" value="Hexapeptide repeat proteins"/>
    <property type="match status" value="1"/>
</dbReference>
<evidence type="ECO:0000313" key="1">
    <source>
        <dbReference type="EMBL" id="OBS09262.1"/>
    </source>
</evidence>
<dbReference type="Proteomes" id="UP000029273">
    <property type="component" value="Unassembled WGS sequence"/>
</dbReference>
<gene>
    <name evidence="1" type="ORF">Thpro_021590</name>
</gene>
<keyword evidence="2" id="KW-1185">Reference proteome</keyword>
<reference evidence="1 2" key="1">
    <citation type="journal article" date="2014" name="Genome Announc.">
        <title>Draft Genome Sequence of the Iron-Oxidizing, Acidophilic, and Halotolerant 'Thiobacillus prosperus' Type Strain DSM 5130.</title>
        <authorList>
            <person name="Ossandon F.J."/>
            <person name="Cardenas J.P."/>
            <person name="Corbett M."/>
            <person name="Quatrini R."/>
            <person name="Holmes D.S."/>
            <person name="Watkin E."/>
        </authorList>
    </citation>
    <scope>NUCLEOTIDE SEQUENCE [LARGE SCALE GENOMIC DNA]</scope>
    <source>
        <strain evidence="1 2">DSM 5130</strain>
    </source>
</reference>
<sequence length="101" mass="11387">MHSRSRPPARRIPIPSPEWDAIAADVKQAMRLTAELNRLGFEDDAQIRTLFGELTGQPVDETFKLFPPFHTECGRNIRIGRKVFINQGCTGNPPLFNGAQR</sequence>
<dbReference type="STRING" id="160660.BJI67_01800"/>
<dbReference type="AlphaFoldDB" id="A0A1A6C3W9"/>
<comment type="caution">
    <text evidence="1">The sequence shown here is derived from an EMBL/GenBank/DDBJ whole genome shotgun (WGS) entry which is preliminary data.</text>
</comment>